<comment type="caution">
    <text evidence="6">The sequence shown here is derived from an EMBL/GenBank/DDBJ whole genome shotgun (WGS) entry which is preliminary data.</text>
</comment>
<evidence type="ECO:0000313" key="7">
    <source>
        <dbReference type="Proteomes" id="UP001147653"/>
    </source>
</evidence>
<keyword evidence="1" id="KW-0479">Metal-binding</keyword>
<name>A0A9X3SGD1_9ACTN</name>
<dbReference type="RefSeq" id="WP_270026692.1">
    <property type="nucleotide sequence ID" value="NZ_JAPDDP010000034.1"/>
</dbReference>
<dbReference type="Pfam" id="PF00127">
    <property type="entry name" value="Copper-bind"/>
    <property type="match status" value="2"/>
</dbReference>
<keyword evidence="2" id="KW-0186">Copper</keyword>
<dbReference type="GO" id="GO:0005975">
    <property type="term" value="P:carbohydrate metabolic process"/>
    <property type="evidence" value="ECO:0007669"/>
    <property type="project" value="UniProtKB-ARBA"/>
</dbReference>
<feature type="region of interest" description="Disordered" evidence="3">
    <location>
        <begin position="1364"/>
        <end position="1402"/>
    </location>
</feature>
<feature type="compositionally biased region" description="Low complexity" evidence="3">
    <location>
        <begin position="1364"/>
        <end position="1380"/>
    </location>
</feature>
<dbReference type="GO" id="GO:0009055">
    <property type="term" value="F:electron transfer activity"/>
    <property type="evidence" value="ECO:0007669"/>
    <property type="project" value="InterPro"/>
</dbReference>
<evidence type="ECO:0000256" key="1">
    <source>
        <dbReference type="ARBA" id="ARBA00022723"/>
    </source>
</evidence>
<evidence type="ECO:0000259" key="4">
    <source>
        <dbReference type="Pfam" id="PF00127"/>
    </source>
</evidence>
<reference evidence="6" key="1">
    <citation type="submission" date="2022-10" db="EMBL/GenBank/DDBJ databases">
        <title>The WGS of Solirubrobacter phytolaccae KCTC 29190.</title>
        <authorList>
            <person name="Jiang Z."/>
        </authorList>
    </citation>
    <scope>NUCLEOTIDE SEQUENCE</scope>
    <source>
        <strain evidence="6">KCTC 29190</strain>
    </source>
</reference>
<protein>
    <submittedName>
        <fullName evidence="6">Plastocyanin/azurin family copper-binding protein</fullName>
    </submittedName>
</protein>
<dbReference type="Pfam" id="PF12245">
    <property type="entry name" value="Big_3_2"/>
    <property type="match status" value="1"/>
</dbReference>
<feature type="compositionally biased region" description="Low complexity" evidence="3">
    <location>
        <begin position="902"/>
        <end position="911"/>
    </location>
</feature>
<dbReference type="Proteomes" id="UP001147653">
    <property type="component" value="Unassembled WGS sequence"/>
</dbReference>
<sequence>MVLVIVGPTFARANAEPRPSADARIVAHDSTSDAPYLWFQDGASPDTADNSVTIAAGGTVQFSFEEGGAPHNVAFPNQQPSSCSQDEDPTLVAAPLPRGPEFPTWNGVCTFNTPGSYRFYCQAHSGMEGFVEVEGTAPTPTPTPTVTFTPTATPTVTATATPTPTGRPLIVAKDGGAQPYWFQDASSSNPDDNSVTIKVGEKVDFAYPTGFNVHNVKFDTNPSSCVQRTGNVRPAPPLPQGVEGPGWSGECTFNTAGTYTFLCSAHLSMTGSVVVEPPPDPPDTTITSGPAPQTNQTTASVTFTSPQSAAAFECKLDTPSGAGSYGPCTSPWSRSALTDGAYTFSVRAVYPAGNPDPTPATRVFTVDTGPPDTTINGGPSGTVNTASASFPFSGTELGVTFECSLDSAVYAPCTSPRAFSALADGAHTFSVRATDLAGNVDPTPASRAFTVDTIAPDTTITSGPSGPTSSSSASFGFSSEANATFECRLDAGEYVACTSPRVLSGLADGAHTLYVRAKDAVGNVDPSPASRAFTVDTTAPDTTINDGPSGTVNTTSPSFQFSGTEVGVTFECRLDTGAYEVCSSPRALTGLSDGAHTFSVRAKDAVGNLDPSPASRMFTVDTAAPNTIIDSGPTGTVNTATPALGFSSSETGSSFECRLDGPGAATGTYALCTSPRTVGPLVDGAYTFSVRATDAAGNVDATPATRTFSVETSLPDTGITAGPSGPTNGTSPSFAFTSTKAGSTFECRLDTPSGAGTFTACTSPQTYTTTANGAYTFLVRAKDAAGNLDATPASQSFTVDTVAPDTAIDAGPSGTVTTSSPSFSFSSEAGAKLECRLDGPGGATGSYGLCTSPRVLGSLADGTYTFLVRATDVANNVDPTPASRTFTVDATAPDTTIDTGPSGAASSPTFTFSASESGSTFECQLDGPGGATGTFAACTSPRTLSPPADGTYTFRVRAKDAAGNVDATAASRSFTVDTTAPDTAIDSGPSGTVTTASPSFSFSSEAGATFECRLDGPGATAGTYASCSSPRVLGSLADGAYTFLVRAKDAAGNVDATPASRTFTVDAAAPDTTIDTGPSGSIATASPSFTFSSNEQGSTFECRLDGPGGATGAYAQCTSPRTLTTLADGAYTLRVRAKDGAGNLDLTPASRTFTVDTTAPDTTITGGSSGIVTGTTQSFTFTGEAGATFECRLDTPSGAGAFSACTAPRAYDVTALGAYTFRVRALDTAGNVDATPATRAFTLQAAPAPMAGTIDARDDGTGNANWFQDASQSSAADSTVSITAGETVRFRAVPPAAGAPQFHNVSFKNSALKPASCDLPGIKPGPWEGTCSFAAPGTYTFLCEIHPATMTGTVEVTAAPQPTVTATPTPVPTFSATPAPTVAPTPSPAPPPKPSASLDAPSKPKLATYLKSGLKLTGPCASLSSGTVTLSVTKAVAKKLKLKGTSLGTGTGRCASGKFSVTVKPSAAVKKALKKHKGAVSATATLKAGSVTSVRKLTLK</sequence>
<dbReference type="SUPFAM" id="SSF49503">
    <property type="entry name" value="Cupredoxins"/>
    <property type="match status" value="3"/>
</dbReference>
<feature type="domain" description="Ig-like" evidence="5">
    <location>
        <begin position="942"/>
        <end position="977"/>
    </location>
</feature>
<dbReference type="EMBL" id="JAPDDP010000034">
    <property type="protein sequence ID" value="MDA0182327.1"/>
    <property type="molecule type" value="Genomic_DNA"/>
</dbReference>
<dbReference type="GO" id="GO:0005507">
    <property type="term" value="F:copper ion binding"/>
    <property type="evidence" value="ECO:0007669"/>
    <property type="project" value="InterPro"/>
</dbReference>
<keyword evidence="7" id="KW-1185">Reference proteome</keyword>
<evidence type="ECO:0000313" key="6">
    <source>
        <dbReference type="EMBL" id="MDA0182327.1"/>
    </source>
</evidence>
<dbReference type="InterPro" id="IPR008972">
    <property type="entry name" value="Cupredoxin"/>
</dbReference>
<feature type="region of interest" description="Disordered" evidence="3">
    <location>
        <begin position="892"/>
        <end position="911"/>
    </location>
</feature>
<feature type="compositionally biased region" description="Low complexity" evidence="3">
    <location>
        <begin position="144"/>
        <end position="164"/>
    </location>
</feature>
<feature type="region of interest" description="Disordered" evidence="3">
    <location>
        <begin position="141"/>
        <end position="167"/>
    </location>
</feature>
<feature type="region of interest" description="Disordered" evidence="3">
    <location>
        <begin position="279"/>
        <end position="298"/>
    </location>
</feature>
<feature type="domain" description="Blue (type 1) copper" evidence="4">
    <location>
        <begin position="193"/>
        <end position="276"/>
    </location>
</feature>
<feature type="compositionally biased region" description="Polar residues" evidence="3">
    <location>
        <begin position="286"/>
        <end position="298"/>
    </location>
</feature>
<evidence type="ECO:0000256" key="2">
    <source>
        <dbReference type="ARBA" id="ARBA00023008"/>
    </source>
</evidence>
<dbReference type="Gene3D" id="2.60.40.10">
    <property type="entry name" value="Immunoglobulins"/>
    <property type="match status" value="10"/>
</dbReference>
<accession>A0A9X3SGD1</accession>
<feature type="domain" description="Blue (type 1) copper" evidence="4">
    <location>
        <begin position="50"/>
        <end position="134"/>
    </location>
</feature>
<gene>
    <name evidence="6" type="ORF">OJ997_18615</name>
</gene>
<proteinExistence type="predicted"/>
<feature type="compositionally biased region" description="Pro residues" evidence="3">
    <location>
        <begin position="1381"/>
        <end position="1394"/>
    </location>
</feature>
<organism evidence="6 7">
    <name type="scientific">Solirubrobacter phytolaccae</name>
    <dbReference type="NCBI Taxonomy" id="1404360"/>
    <lineage>
        <taxon>Bacteria</taxon>
        <taxon>Bacillati</taxon>
        <taxon>Actinomycetota</taxon>
        <taxon>Thermoleophilia</taxon>
        <taxon>Solirubrobacterales</taxon>
        <taxon>Solirubrobacteraceae</taxon>
        <taxon>Solirubrobacter</taxon>
    </lineage>
</organism>
<evidence type="ECO:0000256" key="3">
    <source>
        <dbReference type="SAM" id="MobiDB-lite"/>
    </source>
</evidence>
<dbReference type="PANTHER" id="PTHR34677">
    <property type="match status" value="1"/>
</dbReference>
<evidence type="ECO:0000259" key="5">
    <source>
        <dbReference type="Pfam" id="PF12245"/>
    </source>
</evidence>
<dbReference type="InterPro" id="IPR022038">
    <property type="entry name" value="Ig-like_bact"/>
</dbReference>
<dbReference type="InterPro" id="IPR000923">
    <property type="entry name" value="BlueCu_1"/>
</dbReference>
<dbReference type="Gene3D" id="2.60.40.420">
    <property type="entry name" value="Cupredoxins - blue copper proteins"/>
    <property type="match status" value="3"/>
</dbReference>
<dbReference type="InterPro" id="IPR013783">
    <property type="entry name" value="Ig-like_fold"/>
</dbReference>
<dbReference type="PANTHER" id="PTHR34677:SF3">
    <property type="entry name" value="BACTERIAL IG-LIKE DOMAIN-CONTAINING PROTEIN"/>
    <property type="match status" value="1"/>
</dbReference>